<dbReference type="OrthoDB" id="2168688at2"/>
<evidence type="ECO:0000313" key="4">
    <source>
        <dbReference type="EMBL" id="RSU00546.1"/>
    </source>
</evidence>
<comment type="caution">
    <text evidence="4">The sequence shown here is derived from an EMBL/GenBank/DDBJ whole genome shotgun (WGS) entry which is preliminary data.</text>
</comment>
<sequence>MKFKNIYFLFFLFIFLAGCSHDKQTTKPSTDNSKMKISQSSSSSDKKGTTELNQQALWADKKQKELNNFMTGWGKEMQQTYKPLIKDESIKWYDKRISLNTLTEKNKVCINNQVVNMLPIASNVKKDSEVLLLTAYSDIDNGGQHLYIFTIKEQTPTVFITEQPENDQGQLNFIETKNKELSDGFKTVFNQDNTKNTFSNSSQSDTKKEVSKFKELSKQLQVLMAGQYADNRVNQYKGLSGMDFYYSFDGTDLYTYITSGVGTGHPLYHIEFFENGIKVIQGVVYQGAVSGFSTIETPNEIVSYSELYDKYINDKQSYDQALSKMKNTGNETKENYIDTCSSAGVQPL</sequence>
<feature type="domain" description="DUF4767" evidence="3">
    <location>
        <begin position="56"/>
        <end position="188"/>
    </location>
</feature>
<keyword evidence="5" id="KW-1185">Reference proteome</keyword>
<accession>A0A430A279</accession>
<feature type="signal peptide" evidence="2">
    <location>
        <begin position="1"/>
        <end position="22"/>
    </location>
</feature>
<dbReference type="AlphaFoldDB" id="A0A430A279"/>
<dbReference type="PROSITE" id="PS51257">
    <property type="entry name" value="PROKAR_LIPOPROTEIN"/>
    <property type="match status" value="1"/>
</dbReference>
<dbReference type="Proteomes" id="UP000287857">
    <property type="component" value="Unassembled WGS sequence"/>
</dbReference>
<evidence type="ECO:0000313" key="5">
    <source>
        <dbReference type="Proteomes" id="UP000287857"/>
    </source>
</evidence>
<keyword evidence="2" id="KW-0732">Signal</keyword>
<evidence type="ECO:0000256" key="1">
    <source>
        <dbReference type="SAM" id="MobiDB-lite"/>
    </source>
</evidence>
<protein>
    <recommendedName>
        <fullName evidence="3">DUF4767 domain-containing protein</fullName>
    </recommendedName>
</protein>
<feature type="region of interest" description="Disordered" evidence="1">
    <location>
        <begin position="25"/>
        <end position="49"/>
    </location>
</feature>
<dbReference type="InterPro" id="IPR031927">
    <property type="entry name" value="DUF4767"/>
</dbReference>
<proteinExistence type="predicted"/>
<dbReference type="RefSeq" id="WP_125982871.1">
    <property type="nucleotide sequence ID" value="NZ_NGJS01000001.1"/>
</dbReference>
<dbReference type="EMBL" id="NGJS01000001">
    <property type="protein sequence ID" value="RSU00546.1"/>
    <property type="molecule type" value="Genomic_DNA"/>
</dbReference>
<gene>
    <name evidence="4" type="ORF">CBF37_00595</name>
</gene>
<name>A0A430A279_9ENTE</name>
<dbReference type="Pfam" id="PF15983">
    <property type="entry name" value="DUF4767"/>
    <property type="match status" value="1"/>
</dbReference>
<organism evidence="4 5">
    <name type="scientific">Vagococcus vulneris</name>
    <dbReference type="NCBI Taxonomy" id="1977869"/>
    <lineage>
        <taxon>Bacteria</taxon>
        <taxon>Bacillati</taxon>
        <taxon>Bacillota</taxon>
        <taxon>Bacilli</taxon>
        <taxon>Lactobacillales</taxon>
        <taxon>Enterococcaceae</taxon>
        <taxon>Vagococcus</taxon>
    </lineage>
</organism>
<evidence type="ECO:0000259" key="3">
    <source>
        <dbReference type="Pfam" id="PF15983"/>
    </source>
</evidence>
<feature type="chain" id="PRO_5019480214" description="DUF4767 domain-containing protein" evidence="2">
    <location>
        <begin position="23"/>
        <end position="348"/>
    </location>
</feature>
<reference evidence="4 5" key="1">
    <citation type="submission" date="2017-05" db="EMBL/GenBank/DDBJ databases">
        <title>Vagococcus spp. assemblies.</title>
        <authorList>
            <person name="Gulvik C.A."/>
        </authorList>
    </citation>
    <scope>NUCLEOTIDE SEQUENCE [LARGE SCALE GENOMIC DNA]</scope>
    <source>
        <strain evidence="4 5">SS1995</strain>
    </source>
</reference>
<evidence type="ECO:0000256" key="2">
    <source>
        <dbReference type="SAM" id="SignalP"/>
    </source>
</evidence>